<proteinExistence type="predicted"/>
<evidence type="ECO:0000313" key="4">
    <source>
        <dbReference type="Proteomes" id="UP001153076"/>
    </source>
</evidence>
<name>A0A9Q1GYW2_9CARY</name>
<organism evidence="3 4">
    <name type="scientific">Carnegiea gigantea</name>
    <dbReference type="NCBI Taxonomy" id="171969"/>
    <lineage>
        <taxon>Eukaryota</taxon>
        <taxon>Viridiplantae</taxon>
        <taxon>Streptophyta</taxon>
        <taxon>Embryophyta</taxon>
        <taxon>Tracheophyta</taxon>
        <taxon>Spermatophyta</taxon>
        <taxon>Magnoliopsida</taxon>
        <taxon>eudicotyledons</taxon>
        <taxon>Gunneridae</taxon>
        <taxon>Pentapetalae</taxon>
        <taxon>Caryophyllales</taxon>
        <taxon>Cactineae</taxon>
        <taxon>Cactaceae</taxon>
        <taxon>Cactoideae</taxon>
        <taxon>Echinocereeae</taxon>
        <taxon>Carnegiea</taxon>
    </lineage>
</organism>
<accession>A0A9Q1GYW2</accession>
<keyword evidence="4" id="KW-1185">Reference proteome</keyword>
<evidence type="ECO:0000313" key="3">
    <source>
        <dbReference type="EMBL" id="KAJ8427977.1"/>
    </source>
</evidence>
<gene>
    <name evidence="3" type="ORF">Cgig2_017464</name>
</gene>
<keyword evidence="1" id="KW-0812">Transmembrane</keyword>
<reference evidence="3" key="1">
    <citation type="submission" date="2022-04" db="EMBL/GenBank/DDBJ databases">
        <title>Carnegiea gigantea Genome sequencing and assembly v2.</title>
        <authorList>
            <person name="Copetti D."/>
            <person name="Sanderson M.J."/>
            <person name="Burquez A."/>
            <person name="Wojciechowski M.F."/>
        </authorList>
    </citation>
    <scope>NUCLEOTIDE SEQUENCE</scope>
    <source>
        <strain evidence="3">SGP5-SGP5p</strain>
        <tissue evidence="3">Aerial part</tissue>
    </source>
</reference>
<dbReference type="EMBL" id="JAKOGI010001069">
    <property type="protein sequence ID" value="KAJ8427977.1"/>
    <property type="molecule type" value="Genomic_DNA"/>
</dbReference>
<protein>
    <submittedName>
        <fullName evidence="3">Uncharacterized protein</fullName>
    </submittedName>
</protein>
<keyword evidence="1" id="KW-0472">Membrane</keyword>
<keyword evidence="2" id="KW-0732">Signal</keyword>
<feature type="chain" id="PRO_5040194092" evidence="2">
    <location>
        <begin position="29"/>
        <end position="165"/>
    </location>
</feature>
<dbReference type="AlphaFoldDB" id="A0A9Q1GYW2"/>
<keyword evidence="1" id="KW-1133">Transmembrane helix</keyword>
<dbReference type="Proteomes" id="UP001153076">
    <property type="component" value="Unassembled WGS sequence"/>
</dbReference>
<evidence type="ECO:0000256" key="1">
    <source>
        <dbReference type="SAM" id="Phobius"/>
    </source>
</evidence>
<comment type="caution">
    <text evidence="3">The sequence shown here is derived from an EMBL/GenBank/DDBJ whole genome shotgun (WGS) entry which is preliminary data.</text>
</comment>
<evidence type="ECO:0000256" key="2">
    <source>
        <dbReference type="SAM" id="SignalP"/>
    </source>
</evidence>
<feature type="signal peptide" evidence="2">
    <location>
        <begin position="1"/>
        <end position="28"/>
    </location>
</feature>
<sequence length="165" mass="18623">MHEGSLMRRTTSTTTIGRLLVLLGEVAILWDNSKVEVCGFTGHDMDMSCIVKVRTPVNHLTLGLERRTHANVDWMRTYSKVTVNIGDGIPGVRKGRAKEVIDDLVCEHALERDWVLDDHNAQLWSREEDMCMDAKCRAEVDTLRKLVGVAVAAIAILLAFCMRWM</sequence>
<feature type="transmembrane region" description="Helical" evidence="1">
    <location>
        <begin position="146"/>
        <end position="164"/>
    </location>
</feature>